<accession>A0A918HFW3</accession>
<dbReference type="AlphaFoldDB" id="A0A918HFW3"/>
<reference evidence="1" key="1">
    <citation type="journal article" date="2014" name="Int. J. Syst. Evol. Microbiol.">
        <title>Complete genome sequence of Corynebacterium casei LMG S-19264T (=DSM 44701T), isolated from a smear-ripened cheese.</title>
        <authorList>
            <consortium name="US DOE Joint Genome Institute (JGI-PGF)"/>
            <person name="Walter F."/>
            <person name="Albersmeier A."/>
            <person name="Kalinowski J."/>
            <person name="Ruckert C."/>
        </authorList>
    </citation>
    <scope>NUCLEOTIDE SEQUENCE</scope>
    <source>
        <strain evidence="1">JCM 3172</strain>
    </source>
</reference>
<evidence type="ECO:0000313" key="1">
    <source>
        <dbReference type="EMBL" id="GGT61140.1"/>
    </source>
</evidence>
<protein>
    <submittedName>
        <fullName evidence="1">Uncharacterized protein</fullName>
    </submittedName>
</protein>
<dbReference type="Gene3D" id="1.25.40.10">
    <property type="entry name" value="Tetratricopeptide repeat domain"/>
    <property type="match status" value="2"/>
</dbReference>
<sequence length="1107" mass="118415">MQQARGRRSVAVGRDAGVVVTGDHNHLTLAPPPVRSAYAEQVRRIAPPELIGRERELAELAAFCLAGSGPSYAWWRAGAWAGKTALMAWFALHPPKGVRVVPFFITARLGMQNDVVAYVDVVLEQLAEIVGEGLPALLTAATREAHLLRLYGEAAEACARRGERLVLLVDGLDEDRGVTTGPDAHSIASLLPTALRTIVAGRLNPPLPGDVPHDHPLRAPDTVRALEPSPHARAIRAEAERELKRLLGAGGLAYDLLALLAAAGGGLTADDLAELTDAVPYHVRDILRTGPGRTFATRGEAYLLAHEELQVQAREMLGERELARLRGRLHTWAADWRERGWPPATPEYLLRGYFSLLRSDGDLERMTACALDAVRHDRLLEATGGDAVALGELRDTGERAIARGATDLRLLLRLAMKREELRHRNGAVPGALPVAWAALGRTARAEALARSLSRLSERHLALIGVADELVRQGAHRRAFALLRETEEQVRRAGGPGLREEGLVSIGTIVARAGQYRWALTARRGLRSREAHARVMYEIARSMVRGGHRDEAVKLARDVEPELRAVVLAGVAELLRPESPAQARELFDEAQAAAVETTDPVEAATALAEAGEPDRAALLVPLITKRHLRDKAWEVIALSIARGGDPDRAVRLIQGEICVGDAQEYALAALAGLLVASGERERGEALAASLAGTPAEEAAQAYEAEGQAQAGDFDTAFGLADLIDDIDVRIHTLIMVGRTLGEAGQESRAHEVLTHAEYVARSELSPVGVDDVDPVAESLADTGHTADALALMEATYVPPEQRLTWSVSRWDAHCWIRVLTAAGQVERAAGLLDLCAGRDPWPSAALALAKGFVRAGEPGRAEALVGQATTPEHEVSVRTGVAELLVEAGEYARARRLVRACAHVHGRIAGLAAVVLALRADGRDEEADEVLGEALDEAGELLRTDRRVAGELVPALVEAGAYGVDAPVVIDALDRLRAAPCAADEVQTVAAAFTAVGDWEEARKVVVGCSGVHEVADRLVWLAGEQAAAGRFEEAERVALSLILAGDEDAAGRAFAAVAFHAPPAAARVFLGRALMAGWWGNALPELFRAEPGTVPMVVAALRRARQI</sequence>
<proteinExistence type="predicted"/>
<gene>
    <name evidence="1" type="ORF">GCM10014713_63160</name>
</gene>
<organism evidence="1 2">
    <name type="scientific">Streptomyces purpureus</name>
    <dbReference type="NCBI Taxonomy" id="1951"/>
    <lineage>
        <taxon>Bacteria</taxon>
        <taxon>Bacillati</taxon>
        <taxon>Actinomycetota</taxon>
        <taxon>Actinomycetes</taxon>
        <taxon>Kitasatosporales</taxon>
        <taxon>Streptomycetaceae</taxon>
        <taxon>Streptomyces</taxon>
    </lineage>
</organism>
<dbReference type="EMBL" id="BMQQ01000038">
    <property type="protein sequence ID" value="GGT61140.1"/>
    <property type="molecule type" value="Genomic_DNA"/>
</dbReference>
<reference evidence="1" key="2">
    <citation type="submission" date="2020-09" db="EMBL/GenBank/DDBJ databases">
        <authorList>
            <person name="Sun Q."/>
            <person name="Ohkuma M."/>
        </authorList>
    </citation>
    <scope>NUCLEOTIDE SEQUENCE</scope>
    <source>
        <strain evidence="1">JCM 3172</strain>
    </source>
</reference>
<comment type="caution">
    <text evidence="1">The sequence shown here is derived from an EMBL/GenBank/DDBJ whole genome shotgun (WGS) entry which is preliminary data.</text>
</comment>
<dbReference type="Proteomes" id="UP000619486">
    <property type="component" value="Unassembled WGS sequence"/>
</dbReference>
<evidence type="ECO:0000313" key="2">
    <source>
        <dbReference type="Proteomes" id="UP000619486"/>
    </source>
</evidence>
<dbReference type="RefSeq" id="WP_189205046.1">
    <property type="nucleotide sequence ID" value="NZ_BMQQ01000038.1"/>
</dbReference>
<name>A0A918HFW3_9ACTN</name>
<dbReference type="InterPro" id="IPR011990">
    <property type="entry name" value="TPR-like_helical_dom_sf"/>
</dbReference>
<keyword evidence="2" id="KW-1185">Reference proteome</keyword>